<sequence>TMSAIVVNDLWDELREENQWLRRRLRYQRHMYELLEDFRVNATDLLTECRCDGVGHRLEEIFKEFERQFGYVRVSYWAPGLDDDHVVDTDDEQVVTDNEELVSDDKKEVEVVDITSDNEEVAETDEGIGMTPPMVTRVADNHIDSDTDEDVTEEVVDNSVDSNDSWVTADNSLPIVGPSTEIPPPIFGGQLSAARVMATNMDDNTYPSVADSMDKSMAEDVVTYLDANPDTDVVIDVSVGDRPSIVTPKKLVTTFVATHRPQNLTFDVRTYGSVDDPLDKPIEEMIYTYLDVDLDTGVVIDVSAGDRPSTVTPKPVVIATTAATTCLTPNPTSGVRTDGSVDEEFDEPMDEDFNLGTVLGDISATDW</sequence>
<gene>
    <name evidence="1" type="ORF">OSB1V03_LOCUS19141</name>
</gene>
<evidence type="ECO:0000313" key="2">
    <source>
        <dbReference type="Proteomes" id="UP000759131"/>
    </source>
</evidence>
<reference evidence="1" key="1">
    <citation type="submission" date="2020-11" db="EMBL/GenBank/DDBJ databases">
        <authorList>
            <person name="Tran Van P."/>
        </authorList>
    </citation>
    <scope>NUCLEOTIDE SEQUENCE</scope>
</reference>
<dbReference type="EMBL" id="OC881760">
    <property type="protein sequence ID" value="CAD7642426.1"/>
    <property type="molecule type" value="Genomic_DNA"/>
</dbReference>
<dbReference type="EMBL" id="CAJPIZ010027185">
    <property type="protein sequence ID" value="CAG2119192.1"/>
    <property type="molecule type" value="Genomic_DNA"/>
</dbReference>
<name>A0A7R9LIP4_9ACAR</name>
<accession>A0A7R9LIP4</accession>
<dbReference type="AlphaFoldDB" id="A0A7R9LIP4"/>
<organism evidence="1">
    <name type="scientific">Medioppia subpectinata</name>
    <dbReference type="NCBI Taxonomy" id="1979941"/>
    <lineage>
        <taxon>Eukaryota</taxon>
        <taxon>Metazoa</taxon>
        <taxon>Ecdysozoa</taxon>
        <taxon>Arthropoda</taxon>
        <taxon>Chelicerata</taxon>
        <taxon>Arachnida</taxon>
        <taxon>Acari</taxon>
        <taxon>Acariformes</taxon>
        <taxon>Sarcoptiformes</taxon>
        <taxon>Oribatida</taxon>
        <taxon>Brachypylina</taxon>
        <taxon>Oppioidea</taxon>
        <taxon>Oppiidae</taxon>
        <taxon>Medioppia</taxon>
    </lineage>
</organism>
<feature type="non-terminal residue" evidence="1">
    <location>
        <position position="367"/>
    </location>
</feature>
<dbReference type="Proteomes" id="UP000759131">
    <property type="component" value="Unassembled WGS sequence"/>
</dbReference>
<feature type="non-terminal residue" evidence="1">
    <location>
        <position position="1"/>
    </location>
</feature>
<proteinExistence type="predicted"/>
<keyword evidence="2" id="KW-1185">Reference proteome</keyword>
<protein>
    <submittedName>
        <fullName evidence="1">Uncharacterized protein</fullName>
    </submittedName>
</protein>
<evidence type="ECO:0000313" key="1">
    <source>
        <dbReference type="EMBL" id="CAD7642426.1"/>
    </source>
</evidence>